<reference evidence="2" key="1">
    <citation type="journal article" date="2023" name="G3 (Bethesda)">
        <title>Genome assembly and association tests identify interacting loci associated with vigor, precocity, and sex in interspecific pistachio rootstocks.</title>
        <authorList>
            <person name="Palmer W."/>
            <person name="Jacygrad E."/>
            <person name="Sagayaradj S."/>
            <person name="Cavanaugh K."/>
            <person name="Han R."/>
            <person name="Bertier L."/>
            <person name="Beede B."/>
            <person name="Kafkas S."/>
            <person name="Golino D."/>
            <person name="Preece J."/>
            <person name="Michelmore R."/>
        </authorList>
    </citation>
    <scope>NUCLEOTIDE SEQUENCE [LARGE SCALE GENOMIC DNA]</scope>
</reference>
<keyword evidence="2" id="KW-1185">Reference proteome</keyword>
<gene>
    <name evidence="1" type="ORF">Pint_17591</name>
</gene>
<protein>
    <submittedName>
        <fullName evidence="1">Uncharacterized protein</fullName>
    </submittedName>
</protein>
<proteinExistence type="predicted"/>
<evidence type="ECO:0000313" key="1">
    <source>
        <dbReference type="EMBL" id="KAJ0042375.1"/>
    </source>
</evidence>
<accession>A0ACC0YXM4</accession>
<evidence type="ECO:0000313" key="2">
    <source>
        <dbReference type="Proteomes" id="UP001163603"/>
    </source>
</evidence>
<dbReference type="Proteomes" id="UP001163603">
    <property type="component" value="Chromosome 4"/>
</dbReference>
<comment type="caution">
    <text evidence="1">The sequence shown here is derived from an EMBL/GenBank/DDBJ whole genome shotgun (WGS) entry which is preliminary data.</text>
</comment>
<sequence>MDMEGLSAICAGLGMVEEDERDDRISVTIHKREKCLSKSVIAVNLFLFIIYSDELIEYLWGLKSSITCSDTIPVIVSLLEGPLEELECEAFMDDDWKLDLLLLLEIFHYIFMGQDPEFVASAPLLIIRVPRWTTLYGWRNTKDALDNLKSLIAEEEEKRILSTLHQKMDGPTAVIKGKPAFASQNPVLKPHKGGKGLNAERDTSEASTTKCADNTLFKGNICGPIASTMG</sequence>
<organism evidence="1 2">
    <name type="scientific">Pistacia integerrima</name>
    <dbReference type="NCBI Taxonomy" id="434235"/>
    <lineage>
        <taxon>Eukaryota</taxon>
        <taxon>Viridiplantae</taxon>
        <taxon>Streptophyta</taxon>
        <taxon>Embryophyta</taxon>
        <taxon>Tracheophyta</taxon>
        <taxon>Spermatophyta</taxon>
        <taxon>Magnoliopsida</taxon>
        <taxon>eudicotyledons</taxon>
        <taxon>Gunneridae</taxon>
        <taxon>Pentapetalae</taxon>
        <taxon>rosids</taxon>
        <taxon>malvids</taxon>
        <taxon>Sapindales</taxon>
        <taxon>Anacardiaceae</taxon>
        <taxon>Pistacia</taxon>
    </lineage>
</organism>
<name>A0ACC0YXM4_9ROSI</name>
<dbReference type="EMBL" id="CM047739">
    <property type="protein sequence ID" value="KAJ0042375.1"/>
    <property type="molecule type" value="Genomic_DNA"/>
</dbReference>